<dbReference type="AlphaFoldDB" id="A0AAD5MXX1"/>
<feature type="region of interest" description="Disordered" evidence="1">
    <location>
        <begin position="1"/>
        <end position="94"/>
    </location>
</feature>
<evidence type="ECO:0000313" key="3">
    <source>
        <dbReference type="Proteomes" id="UP001196413"/>
    </source>
</evidence>
<reference evidence="2" key="1">
    <citation type="submission" date="2021-06" db="EMBL/GenBank/DDBJ databases">
        <title>Parelaphostrongylus tenuis whole genome reference sequence.</title>
        <authorList>
            <person name="Garwood T.J."/>
            <person name="Larsen P.A."/>
            <person name="Fountain-Jones N.M."/>
            <person name="Garbe J.R."/>
            <person name="Macchietto M.G."/>
            <person name="Kania S.A."/>
            <person name="Gerhold R.W."/>
            <person name="Richards J.E."/>
            <person name="Wolf T.M."/>
        </authorList>
    </citation>
    <scope>NUCLEOTIDE SEQUENCE</scope>
    <source>
        <strain evidence="2">MNPRO001-30</strain>
        <tissue evidence="2">Meninges</tissue>
    </source>
</reference>
<accession>A0AAD5MXX1</accession>
<evidence type="ECO:0000256" key="1">
    <source>
        <dbReference type="SAM" id="MobiDB-lite"/>
    </source>
</evidence>
<protein>
    <submittedName>
        <fullName evidence="2">Uncharacterized protein</fullName>
    </submittedName>
</protein>
<proteinExistence type="predicted"/>
<dbReference type="EMBL" id="JAHQIW010002983">
    <property type="protein sequence ID" value="KAJ1356977.1"/>
    <property type="molecule type" value="Genomic_DNA"/>
</dbReference>
<keyword evidence="3" id="KW-1185">Reference proteome</keyword>
<gene>
    <name evidence="2" type="ORF">KIN20_014988</name>
</gene>
<name>A0AAD5MXX1_PARTN</name>
<sequence>MNSIKTSEGLDALEPSTWGYTNHTRTHCSRSQYEEEHGAHPLQEVPARRDARRLPNTVSPSKPELCANIGVHSGTWHRTGSATKTPLHLRSPSKLPRRMSLTCSETERLIY</sequence>
<organism evidence="2 3">
    <name type="scientific">Parelaphostrongylus tenuis</name>
    <name type="common">Meningeal worm</name>
    <dbReference type="NCBI Taxonomy" id="148309"/>
    <lineage>
        <taxon>Eukaryota</taxon>
        <taxon>Metazoa</taxon>
        <taxon>Ecdysozoa</taxon>
        <taxon>Nematoda</taxon>
        <taxon>Chromadorea</taxon>
        <taxon>Rhabditida</taxon>
        <taxon>Rhabditina</taxon>
        <taxon>Rhabditomorpha</taxon>
        <taxon>Strongyloidea</taxon>
        <taxon>Metastrongylidae</taxon>
        <taxon>Parelaphostrongylus</taxon>
    </lineage>
</organism>
<evidence type="ECO:0000313" key="2">
    <source>
        <dbReference type="EMBL" id="KAJ1356977.1"/>
    </source>
</evidence>
<comment type="caution">
    <text evidence="2">The sequence shown here is derived from an EMBL/GenBank/DDBJ whole genome shotgun (WGS) entry which is preliminary data.</text>
</comment>
<dbReference type="Proteomes" id="UP001196413">
    <property type="component" value="Unassembled WGS sequence"/>
</dbReference>